<dbReference type="Pfam" id="PF05816">
    <property type="entry name" value="TelA"/>
    <property type="match status" value="1"/>
</dbReference>
<evidence type="ECO:0000313" key="5">
    <source>
        <dbReference type="EMBL" id="MCG4610408.1"/>
    </source>
</evidence>
<evidence type="ECO:0000313" key="6">
    <source>
        <dbReference type="Proteomes" id="UP001298681"/>
    </source>
</evidence>
<proteinExistence type="inferred from homology"/>
<sequence length="383" mass="43186">MAMDETFQEQPVLTFEPFADEPSASLQKAEPAQAPTEAPVFDESSLSPEERKMVDDFAAKIELSNSNMILQYGAGAQKKMADFSADALNNVRTKDLGAVGDMLSSVVTELKSFDVEEEEKGFFGFFKRGANKMTALKAKYDKVEANVEKICAVLERHQVQLLKDVAMMDKMYEMNKVYFKELSMYILAGKKKLAQVQQEELPKLVEKAKQSGLPEDAQAANDLNALCNRFDKKLHDLELTRMVSIQMAPEIRLVQSNDTQMSEKIQSTLVNTIPLWKSQMALALGIAHSQQAAQAQREVTDMTNELLRKNAATLKMATVETARETERGIVDMETLRETNQNLISTLDEVMHIQEEGRQKRREAEVELGRLENELKQKLLEIRG</sequence>
<evidence type="ECO:0000256" key="1">
    <source>
        <dbReference type="ARBA" id="ARBA00005541"/>
    </source>
</evidence>
<evidence type="ECO:0000256" key="2">
    <source>
        <dbReference type="PIRNR" id="PIRNR026508"/>
    </source>
</evidence>
<dbReference type="PANTHER" id="PTHR38432">
    <property type="entry name" value="TELA-LIKE PROTEIN SAOUHSC_01408"/>
    <property type="match status" value="1"/>
</dbReference>
<dbReference type="PANTHER" id="PTHR38432:SF1">
    <property type="entry name" value="TELA-LIKE PROTEIN SAOUHSC_01408"/>
    <property type="match status" value="1"/>
</dbReference>
<dbReference type="EMBL" id="JAKNHQ010000005">
    <property type="protein sequence ID" value="MCG4610408.1"/>
    <property type="molecule type" value="Genomic_DNA"/>
</dbReference>
<feature type="coiled-coil region" evidence="3">
    <location>
        <begin position="353"/>
        <end position="380"/>
    </location>
</feature>
<accession>A0ABS9MHW3</accession>
<feature type="region of interest" description="Disordered" evidence="4">
    <location>
        <begin position="1"/>
        <end position="47"/>
    </location>
</feature>
<organism evidence="5 6">
    <name type="scientific">Anaeromassilibacillus senegalensis</name>
    <dbReference type="NCBI Taxonomy" id="1673717"/>
    <lineage>
        <taxon>Bacteria</taxon>
        <taxon>Bacillati</taxon>
        <taxon>Bacillota</taxon>
        <taxon>Clostridia</taxon>
        <taxon>Eubacteriales</taxon>
        <taxon>Acutalibacteraceae</taxon>
        <taxon>Anaeromassilibacillus</taxon>
    </lineage>
</organism>
<reference evidence="5 6" key="1">
    <citation type="submission" date="2022-01" db="EMBL/GenBank/DDBJ databases">
        <title>Collection of gut derived symbiotic bacterial strains cultured from healthy donors.</title>
        <authorList>
            <person name="Lin H."/>
            <person name="Kohout C."/>
            <person name="Waligurski E."/>
            <person name="Pamer E.G."/>
        </authorList>
    </citation>
    <scope>NUCLEOTIDE SEQUENCE [LARGE SCALE GENOMIC DNA]</scope>
    <source>
        <strain evidence="5 6">DFI.7.58</strain>
    </source>
</reference>
<protein>
    <submittedName>
        <fullName evidence="5">Toxic anion resistance protein</fullName>
    </submittedName>
</protein>
<comment type="similarity">
    <text evidence="1 2">Belongs to the TelA family.</text>
</comment>
<evidence type="ECO:0000256" key="3">
    <source>
        <dbReference type="SAM" id="Coils"/>
    </source>
</evidence>
<name>A0ABS9MHW3_9FIRM</name>
<keyword evidence="6" id="KW-1185">Reference proteome</keyword>
<comment type="caution">
    <text evidence="5">The sequence shown here is derived from an EMBL/GenBank/DDBJ whole genome shotgun (WGS) entry which is preliminary data.</text>
</comment>
<gene>
    <name evidence="5" type="ORF">L0P57_05620</name>
</gene>
<dbReference type="Proteomes" id="UP001298681">
    <property type="component" value="Unassembled WGS sequence"/>
</dbReference>
<evidence type="ECO:0000256" key="4">
    <source>
        <dbReference type="SAM" id="MobiDB-lite"/>
    </source>
</evidence>
<keyword evidence="3" id="KW-0175">Coiled coil</keyword>
<dbReference type="PIRSF" id="PIRSF026508">
    <property type="entry name" value="TelA"/>
    <property type="match status" value="1"/>
</dbReference>
<dbReference type="InterPro" id="IPR008863">
    <property type="entry name" value="Toxic_anion-R_TelA"/>
</dbReference>